<organism evidence="2 3">
    <name type="scientific">Brachyspira aalborgi</name>
    <dbReference type="NCBI Taxonomy" id="29522"/>
    <lineage>
        <taxon>Bacteria</taxon>
        <taxon>Pseudomonadati</taxon>
        <taxon>Spirochaetota</taxon>
        <taxon>Spirochaetia</taxon>
        <taxon>Brachyspirales</taxon>
        <taxon>Brachyspiraceae</taxon>
        <taxon>Brachyspira</taxon>
    </lineage>
</organism>
<dbReference type="InterPro" id="IPR006073">
    <property type="entry name" value="GTP-bd"/>
</dbReference>
<dbReference type="SUPFAM" id="SSF52540">
    <property type="entry name" value="P-loop containing nucleoside triphosphate hydrolases"/>
    <property type="match status" value="1"/>
</dbReference>
<name>A0A5C8FCM0_9SPIR</name>
<dbReference type="AlphaFoldDB" id="A0A5C8FCM0"/>
<proteinExistence type="predicted"/>
<evidence type="ECO:0000259" key="1">
    <source>
        <dbReference type="Pfam" id="PF01926"/>
    </source>
</evidence>
<reference evidence="2 3" key="1">
    <citation type="journal article" date="1992" name="Lakartidningen">
        <title>[Penicillin V and not amoxicillin is the first choice preparation in acute otitis].</title>
        <authorList>
            <person name="Kamme C."/>
            <person name="Lundgren K."/>
            <person name="Prellner K."/>
        </authorList>
    </citation>
    <scope>NUCLEOTIDE SEQUENCE [LARGE SCALE GENOMIC DNA]</scope>
    <source>
        <strain evidence="2 3">PC3714II</strain>
    </source>
</reference>
<dbReference type="Pfam" id="PF01926">
    <property type="entry name" value="MMR_HSR1"/>
    <property type="match status" value="1"/>
</dbReference>
<comment type="caution">
    <text evidence="2">The sequence shown here is derived from an EMBL/GenBank/DDBJ whole genome shotgun (WGS) entry which is preliminary data.</text>
</comment>
<feature type="domain" description="G" evidence="1">
    <location>
        <begin position="54"/>
        <end position="122"/>
    </location>
</feature>
<dbReference type="EMBL" id="SAYG01000003">
    <property type="protein sequence ID" value="TXJ46350.1"/>
    <property type="molecule type" value="Genomic_DNA"/>
</dbReference>
<sequence length="199" mass="23145">MNCNNIWIGNKFFEPSYNLVQSTYDILNDTLELNEQIIKAYSVDGKIIGTGESDFTKSYVKYELNYKDKPFILIDLPGIEGEERKYEKIIKEALAKAHAIVYINGTNKAPEVGTIEKIKNYLRDNCLVYSIYNVKGKADSYEFEEDRISLGNTHKDSNVVLNETDKKLSKVFDKDYYKKMHNGSRAFIIFFFSEYKFKN</sequence>
<dbReference type="Gene3D" id="3.40.50.300">
    <property type="entry name" value="P-loop containing nucleotide triphosphate hydrolases"/>
    <property type="match status" value="1"/>
</dbReference>
<accession>A0A5C8FCM0</accession>
<evidence type="ECO:0000313" key="2">
    <source>
        <dbReference type="EMBL" id="TXJ46350.1"/>
    </source>
</evidence>
<protein>
    <recommendedName>
        <fullName evidence="1">G domain-containing protein</fullName>
    </recommendedName>
</protein>
<gene>
    <name evidence="2" type="ORF">EPJ70_01230</name>
</gene>
<dbReference type="GO" id="GO:0005525">
    <property type="term" value="F:GTP binding"/>
    <property type="evidence" value="ECO:0007669"/>
    <property type="project" value="InterPro"/>
</dbReference>
<dbReference type="RefSeq" id="WP_147525715.1">
    <property type="nucleotide sequence ID" value="NZ_SAYG01000003.1"/>
</dbReference>
<evidence type="ECO:0000313" key="3">
    <source>
        <dbReference type="Proteomes" id="UP000324574"/>
    </source>
</evidence>
<dbReference type="InterPro" id="IPR027417">
    <property type="entry name" value="P-loop_NTPase"/>
</dbReference>
<dbReference type="Proteomes" id="UP000324574">
    <property type="component" value="Unassembled WGS sequence"/>
</dbReference>